<feature type="transmembrane region" description="Helical" evidence="16">
    <location>
        <begin position="238"/>
        <end position="260"/>
    </location>
</feature>
<evidence type="ECO:0000256" key="3">
    <source>
        <dbReference type="ARBA" id="ARBA00004906"/>
    </source>
</evidence>
<keyword evidence="8 17" id="KW-0732">Signal</keyword>
<evidence type="ECO:0000256" key="1">
    <source>
        <dbReference type="ARBA" id="ARBA00000900"/>
    </source>
</evidence>
<feature type="signal peptide" evidence="17">
    <location>
        <begin position="1"/>
        <end position="26"/>
    </location>
</feature>
<keyword evidence="9 15" id="KW-0863">Zinc-finger</keyword>
<evidence type="ECO:0000256" key="16">
    <source>
        <dbReference type="SAM" id="Phobius"/>
    </source>
</evidence>
<keyword evidence="7" id="KW-0479">Metal-binding</keyword>
<dbReference type="PANTHER" id="PTHR46279:SF10">
    <property type="entry name" value="RING-TYPE E3 UBIQUITIN TRANSFERASE"/>
    <property type="match status" value="1"/>
</dbReference>
<evidence type="ECO:0000256" key="10">
    <source>
        <dbReference type="ARBA" id="ARBA00022786"/>
    </source>
</evidence>
<dbReference type="EMBL" id="KY849615">
    <property type="protein sequence ID" value="AVL95378.1"/>
    <property type="molecule type" value="mRNA"/>
</dbReference>
<keyword evidence="12 16" id="KW-1133">Transmembrane helix</keyword>
<reference evidence="19" key="1">
    <citation type="submission" date="2017-03" db="EMBL/GenBank/DDBJ databases">
        <authorList>
            <person name="Afonso C.L."/>
            <person name="Miller P.J."/>
            <person name="Scott M.A."/>
            <person name="Spackman E."/>
            <person name="Goraichik I."/>
            <person name="Dimitrov K.M."/>
            <person name="Suarez D.L."/>
            <person name="Swayne D.E."/>
        </authorList>
    </citation>
    <scope>NUCLEOTIDE SEQUENCE</scope>
</reference>
<name>A0A2P1ENE7_DIOKA</name>
<evidence type="ECO:0000256" key="4">
    <source>
        <dbReference type="ARBA" id="ARBA00012483"/>
    </source>
</evidence>
<dbReference type="InterPro" id="IPR046948">
    <property type="entry name" value="ATL20-22-like"/>
</dbReference>
<reference evidence="19" key="2">
    <citation type="journal article" date="2018" name="J. Exp. Bot.">
        <title>A transcription factor network responsive to high CO2/hypoxia is involved in deastringency in persimmon fruit.</title>
        <authorList>
            <person name="Zhu Q.-g."/>
            <person name="Gong Z.-y."/>
            <person name="Wang M.-m."/>
            <person name="Li X."/>
            <person name="Grierson D."/>
            <person name="Yin X.-r."/>
            <person name="Chen K.-s."/>
        </authorList>
    </citation>
    <scope>NUCLEOTIDE SEQUENCE</scope>
</reference>
<dbReference type="EC" id="2.3.2.27" evidence="4"/>
<dbReference type="InterPro" id="IPR001841">
    <property type="entry name" value="Znf_RING"/>
</dbReference>
<organism evidence="19">
    <name type="scientific">Diospyros kaki</name>
    <name type="common">Kaki persimmon</name>
    <name type="synonym">Diospyros chinensis</name>
    <dbReference type="NCBI Taxonomy" id="35925"/>
    <lineage>
        <taxon>Eukaryota</taxon>
        <taxon>Viridiplantae</taxon>
        <taxon>Streptophyta</taxon>
        <taxon>Embryophyta</taxon>
        <taxon>Tracheophyta</taxon>
        <taxon>Spermatophyta</taxon>
        <taxon>Magnoliopsida</taxon>
        <taxon>eudicotyledons</taxon>
        <taxon>Gunneridae</taxon>
        <taxon>Pentapetalae</taxon>
        <taxon>asterids</taxon>
        <taxon>Ericales</taxon>
        <taxon>Ebenaceae</taxon>
        <taxon>Diospyros</taxon>
    </lineage>
</organism>
<evidence type="ECO:0000256" key="2">
    <source>
        <dbReference type="ARBA" id="ARBA00004167"/>
    </source>
</evidence>
<keyword evidence="5" id="KW-0808">Transferase</keyword>
<dbReference type="CDD" id="cd16461">
    <property type="entry name" value="RING-H2_EL5-like"/>
    <property type="match status" value="1"/>
</dbReference>
<comment type="catalytic activity">
    <reaction evidence="1">
        <text>S-ubiquitinyl-[E2 ubiquitin-conjugating enzyme]-L-cysteine + [acceptor protein]-L-lysine = [E2 ubiquitin-conjugating enzyme]-L-cysteine + N(6)-ubiquitinyl-[acceptor protein]-L-lysine.</text>
        <dbReference type="EC" id="2.3.2.27"/>
    </reaction>
</comment>
<dbReference type="PANTHER" id="PTHR46279">
    <property type="entry name" value="RING/U-BOX SUPERFAMILY PROTEIN"/>
    <property type="match status" value="1"/>
</dbReference>
<dbReference type="Pfam" id="PF13639">
    <property type="entry name" value="zf-RING_2"/>
    <property type="match status" value="1"/>
</dbReference>
<evidence type="ECO:0000313" key="19">
    <source>
        <dbReference type="EMBL" id="AVL95378.1"/>
    </source>
</evidence>
<sequence length="373" mass="40787">MATQINKTTTFFIIFFSISFSFPISATSTAPCSATSCHPREVSIRFPFRVANSQPKPCGYPGFDLSCDGTNQTVLELPGSGKFTVQSIDYGTQEIWINDPDNCLPGRLLSLDLSRSPFEGVLDQRFELFNCSLGYTKYQLNPIACLSGSNHTVFATSSVRGIQVLSSSCERIATISVPVQLPFYEEVFSSDLSNDLRLTWNKPSCGRCETKGEQCGFKSNASLEIICRNSPQHGIPKIARHAITMGAAILALGLVCFIFGKVKFFGRKTHDGIPEFATTSVVVLPPAATPRLDASTIESFPKVVLGESRRLPNPGCNTCPICLSDYKPGDPLRSMPGCRHYFHADCIGEWLSLNATCPICRKPPERSPTVEDA</sequence>
<evidence type="ECO:0000256" key="8">
    <source>
        <dbReference type="ARBA" id="ARBA00022729"/>
    </source>
</evidence>
<proteinExistence type="evidence at transcript level"/>
<dbReference type="GO" id="GO:0061630">
    <property type="term" value="F:ubiquitin protein ligase activity"/>
    <property type="evidence" value="ECO:0007669"/>
    <property type="project" value="UniProtKB-EC"/>
</dbReference>
<dbReference type="SUPFAM" id="SSF57850">
    <property type="entry name" value="RING/U-box"/>
    <property type="match status" value="1"/>
</dbReference>
<evidence type="ECO:0000256" key="13">
    <source>
        <dbReference type="ARBA" id="ARBA00023136"/>
    </source>
</evidence>
<dbReference type="InterPro" id="IPR025287">
    <property type="entry name" value="WAK_GUB"/>
</dbReference>
<keyword evidence="10" id="KW-0833">Ubl conjugation pathway</keyword>
<keyword evidence="13 16" id="KW-0472">Membrane</keyword>
<dbReference type="GO" id="GO:0016020">
    <property type="term" value="C:membrane"/>
    <property type="evidence" value="ECO:0007669"/>
    <property type="project" value="UniProtKB-SubCell"/>
</dbReference>
<comment type="subcellular location">
    <subcellularLocation>
        <location evidence="2">Membrane</location>
        <topology evidence="2">Single-pass membrane protein</topology>
    </subcellularLocation>
</comment>
<feature type="domain" description="RING-type" evidence="18">
    <location>
        <begin position="319"/>
        <end position="361"/>
    </location>
</feature>
<dbReference type="InterPro" id="IPR013083">
    <property type="entry name" value="Znf_RING/FYVE/PHD"/>
</dbReference>
<dbReference type="PROSITE" id="PS50089">
    <property type="entry name" value="ZF_RING_2"/>
    <property type="match status" value="1"/>
</dbReference>
<dbReference type="Pfam" id="PF13947">
    <property type="entry name" value="GUB_WAK_bind"/>
    <property type="match status" value="1"/>
</dbReference>
<evidence type="ECO:0000256" key="7">
    <source>
        <dbReference type="ARBA" id="ARBA00022723"/>
    </source>
</evidence>
<comment type="pathway">
    <text evidence="3">Protein modification; protein ubiquitination.</text>
</comment>
<accession>A0A2P1ENE7</accession>
<evidence type="ECO:0000256" key="17">
    <source>
        <dbReference type="SAM" id="SignalP"/>
    </source>
</evidence>
<evidence type="ECO:0000256" key="11">
    <source>
        <dbReference type="ARBA" id="ARBA00022833"/>
    </source>
</evidence>
<evidence type="ECO:0000256" key="6">
    <source>
        <dbReference type="ARBA" id="ARBA00022692"/>
    </source>
</evidence>
<protein>
    <recommendedName>
        <fullName evidence="4">RING-type E3 ubiquitin transferase</fullName>
        <ecNumber evidence="4">2.3.2.27</ecNumber>
    </recommendedName>
</protein>
<dbReference type="AlphaFoldDB" id="A0A2P1ENE7"/>
<keyword evidence="6 16" id="KW-0812">Transmembrane</keyword>
<comment type="similarity">
    <text evidence="14">Belongs to the RING-type zinc finger family. ATL subfamily.</text>
</comment>
<dbReference type="Gene3D" id="3.30.40.10">
    <property type="entry name" value="Zinc/RING finger domain, C3HC4 (zinc finger)"/>
    <property type="match status" value="1"/>
</dbReference>
<dbReference type="SMART" id="SM00184">
    <property type="entry name" value="RING"/>
    <property type="match status" value="1"/>
</dbReference>
<evidence type="ECO:0000256" key="9">
    <source>
        <dbReference type="ARBA" id="ARBA00022771"/>
    </source>
</evidence>
<evidence type="ECO:0000259" key="18">
    <source>
        <dbReference type="PROSITE" id="PS50089"/>
    </source>
</evidence>
<evidence type="ECO:0000256" key="15">
    <source>
        <dbReference type="PROSITE-ProRule" id="PRU00175"/>
    </source>
</evidence>
<dbReference type="GO" id="GO:0008270">
    <property type="term" value="F:zinc ion binding"/>
    <property type="evidence" value="ECO:0007669"/>
    <property type="project" value="UniProtKB-KW"/>
</dbReference>
<feature type="chain" id="PRO_5015118839" description="RING-type E3 ubiquitin transferase" evidence="17">
    <location>
        <begin position="27"/>
        <end position="373"/>
    </location>
</feature>
<keyword evidence="11" id="KW-0862">Zinc</keyword>
<evidence type="ECO:0000256" key="14">
    <source>
        <dbReference type="ARBA" id="ARBA00024209"/>
    </source>
</evidence>
<dbReference type="GO" id="GO:0030247">
    <property type="term" value="F:polysaccharide binding"/>
    <property type="evidence" value="ECO:0007669"/>
    <property type="project" value="InterPro"/>
</dbReference>
<evidence type="ECO:0000256" key="5">
    <source>
        <dbReference type="ARBA" id="ARBA00022679"/>
    </source>
</evidence>
<evidence type="ECO:0000256" key="12">
    <source>
        <dbReference type="ARBA" id="ARBA00022989"/>
    </source>
</evidence>